<reference evidence="1" key="1">
    <citation type="submission" date="2020-02" db="EMBL/GenBank/DDBJ databases">
        <authorList>
            <person name="Palmer J.M."/>
        </authorList>
    </citation>
    <scope>NUCLEOTIDE SEQUENCE</scope>
    <source>
        <strain evidence="1">EPUS1.4</strain>
        <tissue evidence="1">Thallus</tissue>
    </source>
</reference>
<dbReference type="Proteomes" id="UP000606974">
    <property type="component" value="Unassembled WGS sequence"/>
</dbReference>
<name>A0A8H7AIZ3_9EURO</name>
<evidence type="ECO:0000313" key="1">
    <source>
        <dbReference type="EMBL" id="KAF7507976.1"/>
    </source>
</evidence>
<accession>A0A8H7AIZ3</accession>
<evidence type="ECO:0000313" key="2">
    <source>
        <dbReference type="Proteomes" id="UP000606974"/>
    </source>
</evidence>
<organism evidence="1 2">
    <name type="scientific">Endocarpon pusillum</name>
    <dbReference type="NCBI Taxonomy" id="364733"/>
    <lineage>
        <taxon>Eukaryota</taxon>
        <taxon>Fungi</taxon>
        <taxon>Dikarya</taxon>
        <taxon>Ascomycota</taxon>
        <taxon>Pezizomycotina</taxon>
        <taxon>Eurotiomycetes</taxon>
        <taxon>Chaetothyriomycetidae</taxon>
        <taxon>Verrucariales</taxon>
        <taxon>Verrucariaceae</taxon>
        <taxon>Endocarpon</taxon>
    </lineage>
</organism>
<dbReference type="AlphaFoldDB" id="A0A8H7AIZ3"/>
<keyword evidence="2" id="KW-1185">Reference proteome</keyword>
<dbReference type="OrthoDB" id="3485856at2759"/>
<gene>
    <name evidence="1" type="ORF">GJ744_009873</name>
</gene>
<sequence length="205" mass="23074">MLSRLHEILINRVTDSIKNQLIDINSTSNEPTKRLIQDIEALGGSNIVLYGSGKFRSPDGQFAVADSYYPGVVIEIVYSQSFQSLRWKAQDLIVNSGGNIQLVIGLEVESRKAYKISAWRPDFIRTQNQDTVRMRAIVEQDVIRDNDGNLKSGSLTFQLRDLANNLATTFPDANLNEVINLHYGDLANYLARAEEFQAQKNNVQI</sequence>
<proteinExistence type="predicted"/>
<comment type="caution">
    <text evidence="1">The sequence shown here is derived from an EMBL/GenBank/DDBJ whole genome shotgun (WGS) entry which is preliminary data.</text>
</comment>
<dbReference type="EMBL" id="JAACFV010000060">
    <property type="protein sequence ID" value="KAF7507976.1"/>
    <property type="molecule type" value="Genomic_DNA"/>
</dbReference>
<protein>
    <submittedName>
        <fullName evidence="1">Uncharacterized protein</fullName>
    </submittedName>
</protein>